<dbReference type="Gene3D" id="3.90.320.10">
    <property type="match status" value="1"/>
</dbReference>
<dbReference type="Gene3D" id="3.40.50.300">
    <property type="entry name" value="P-loop containing nucleotide triphosphate hydrolases"/>
    <property type="match status" value="2"/>
</dbReference>
<evidence type="ECO:0000313" key="12">
    <source>
        <dbReference type="EMBL" id="MCJ8499693.1"/>
    </source>
</evidence>
<evidence type="ECO:0000256" key="4">
    <source>
        <dbReference type="ARBA" id="ARBA00022806"/>
    </source>
</evidence>
<dbReference type="InterPro" id="IPR010614">
    <property type="entry name" value="RAD3-like_helicase_DEAD"/>
</dbReference>
<evidence type="ECO:0000313" key="13">
    <source>
        <dbReference type="Proteomes" id="UP001165427"/>
    </source>
</evidence>
<evidence type="ECO:0000256" key="9">
    <source>
        <dbReference type="ARBA" id="ARBA00023235"/>
    </source>
</evidence>
<dbReference type="RefSeq" id="WP_246903146.1">
    <property type="nucleotide sequence ID" value="NZ_JALJRB010000003.1"/>
</dbReference>
<dbReference type="GO" id="GO:0046872">
    <property type="term" value="F:metal ion binding"/>
    <property type="evidence" value="ECO:0007669"/>
    <property type="project" value="UniProtKB-KW"/>
</dbReference>
<dbReference type="AlphaFoldDB" id="A0AA41UNP0"/>
<keyword evidence="1" id="KW-0479">Metal-binding</keyword>
<dbReference type="InterPro" id="IPR006555">
    <property type="entry name" value="ATP-dep_Helicase_C"/>
</dbReference>
<evidence type="ECO:0000259" key="11">
    <source>
        <dbReference type="PROSITE" id="PS51193"/>
    </source>
</evidence>
<keyword evidence="3" id="KW-0378">Hydrolase</keyword>
<dbReference type="GO" id="GO:0003678">
    <property type="term" value="F:DNA helicase activity"/>
    <property type="evidence" value="ECO:0007669"/>
    <property type="project" value="InterPro"/>
</dbReference>
<sequence length="793" mass="87800">MTRSAAKARQPVTAGDKPTFQVAVRTLVDFLLRCGDLRLNDMAGAGALEGIRAHQRVQQRRPDHYQAEVPVQHTIHHPSFDLSIGGRIDGVLQHDNGAVVEEIKTTRRPLKEVAAAPSPVHWGQAQCYAYLWGMQEGLATVEVHLTYVHAESGKERVLARSMAMADLTLFFEGLMARYLPWLERHAQWLRTRDQSLKGLAFPFGAYRTGQREMAVAVYRAVRDAGHAMIQAATGIGKTMAALFPAIKALGEGHASKVAFLTARTTGCMAARDALRTLAEGGMRLKWVVLTAKEKICLSETFNCDPEACPFAQGYYDRLNDALAAALAQDALHREAIETLAREHRVCPFAFSLELLDWVDCMVGDYNYAFDPHVVLRRLFGDEGVRPAVLVDEAHNLVDRAREMFSARLDLAAPMALRRRVKDGAPGLHRALGPIQSWMRARRDDCRAAGGTCVERCMPGTLVDRLWTFMGKADRWLRRNPADPLRMEVLDFFFQCHRFVSAAAQDADAYAAIARCEGRDFEIKLYCLDPSFALQACWRRCGGAALFSATLTPADYFCTTLGLQSETVRLALASPFPRDNLAVFVTPRISTLYRQRADSCAAVTRTIGAMVCARPGNYLLFFPSYDYLAMVHHCFCECFPQMATLVQTSGMAEVQREDFLSRFDDSGEATLVGFAVMGGIFGEGIDLKGERLSGAAIVGVGLPGIGTERELIREHFDRTRGSGFAFAYQYPGINRVLQAAGRVIRSESDRGAVLLVDQRFLTPRYRSLLPSTWHVQQVADAAALGGALADFWRG</sequence>
<keyword evidence="4" id="KW-0347">Helicase</keyword>
<keyword evidence="6" id="KW-0408">Iron</keyword>
<dbReference type="EMBL" id="JALJRB010000003">
    <property type="protein sequence ID" value="MCJ8499693.1"/>
    <property type="molecule type" value="Genomic_DNA"/>
</dbReference>
<keyword evidence="7" id="KW-0411">Iron-sulfur</keyword>
<evidence type="ECO:0000256" key="2">
    <source>
        <dbReference type="ARBA" id="ARBA00022741"/>
    </source>
</evidence>
<dbReference type="InterPro" id="IPR011604">
    <property type="entry name" value="PDDEXK-like_dom_sf"/>
</dbReference>
<keyword evidence="9" id="KW-0413">Isomerase</keyword>
<dbReference type="Proteomes" id="UP001165427">
    <property type="component" value="Unassembled WGS sequence"/>
</dbReference>
<keyword evidence="2" id="KW-0547">Nucleotide-binding</keyword>
<evidence type="ECO:0000256" key="1">
    <source>
        <dbReference type="ARBA" id="ARBA00022723"/>
    </source>
</evidence>
<dbReference type="GO" id="GO:0016818">
    <property type="term" value="F:hydrolase activity, acting on acid anhydrides, in phosphorus-containing anhydrides"/>
    <property type="evidence" value="ECO:0007669"/>
    <property type="project" value="InterPro"/>
</dbReference>
<dbReference type="GO" id="GO:0003677">
    <property type="term" value="F:DNA binding"/>
    <property type="evidence" value="ECO:0007669"/>
    <property type="project" value="UniProtKB-KW"/>
</dbReference>
<keyword evidence="8" id="KW-0238">DNA-binding</keyword>
<dbReference type="InterPro" id="IPR045028">
    <property type="entry name" value="DinG/Rad3-like"/>
</dbReference>
<dbReference type="Pfam" id="PF13307">
    <property type="entry name" value="Helicase_C_2"/>
    <property type="match status" value="1"/>
</dbReference>
<comment type="similarity">
    <text evidence="10">Belongs to the helicase family. DinG subfamily.</text>
</comment>
<dbReference type="PANTHER" id="PTHR11472:SF34">
    <property type="entry name" value="REGULATOR OF TELOMERE ELONGATION HELICASE 1"/>
    <property type="match status" value="1"/>
</dbReference>
<dbReference type="SUPFAM" id="SSF52540">
    <property type="entry name" value="P-loop containing nucleoside triphosphate hydrolases"/>
    <property type="match status" value="2"/>
</dbReference>
<evidence type="ECO:0000256" key="6">
    <source>
        <dbReference type="ARBA" id="ARBA00023004"/>
    </source>
</evidence>
<dbReference type="GO" id="GO:0051536">
    <property type="term" value="F:iron-sulfur cluster binding"/>
    <property type="evidence" value="ECO:0007669"/>
    <property type="project" value="UniProtKB-KW"/>
</dbReference>
<comment type="caution">
    <text evidence="12">The sequence shown here is derived from an EMBL/GenBank/DDBJ whole genome shotgun (WGS) entry which is preliminary data.</text>
</comment>
<feature type="domain" description="Helicase ATP-binding" evidence="11">
    <location>
        <begin position="196"/>
        <end position="445"/>
    </location>
</feature>
<organism evidence="12 13">
    <name type="scientific">Desulfatitalea alkaliphila</name>
    <dbReference type="NCBI Taxonomy" id="2929485"/>
    <lineage>
        <taxon>Bacteria</taxon>
        <taxon>Pseudomonadati</taxon>
        <taxon>Thermodesulfobacteriota</taxon>
        <taxon>Desulfobacteria</taxon>
        <taxon>Desulfobacterales</taxon>
        <taxon>Desulfosarcinaceae</taxon>
        <taxon>Desulfatitalea</taxon>
    </lineage>
</organism>
<gene>
    <name evidence="12" type="ORF">MRX98_03830</name>
</gene>
<name>A0AA41UNP0_9BACT</name>
<dbReference type="GO" id="GO:0005524">
    <property type="term" value="F:ATP binding"/>
    <property type="evidence" value="ECO:0007669"/>
    <property type="project" value="UniProtKB-KW"/>
</dbReference>
<reference evidence="12" key="1">
    <citation type="submission" date="2022-04" db="EMBL/GenBank/DDBJ databases">
        <title>Desulfatitalea alkaliphila sp. nov., a novel anaerobic sulfate-reducing bacterium isolated from terrestrial mud volcano, Taman Peninsula, Russia.</title>
        <authorList>
            <person name="Khomyakova M.A."/>
            <person name="Merkel A.Y."/>
            <person name="Slobodkin A.I."/>
        </authorList>
    </citation>
    <scope>NUCLEOTIDE SEQUENCE</scope>
    <source>
        <strain evidence="12">M08but</strain>
    </source>
</reference>
<dbReference type="PANTHER" id="PTHR11472">
    <property type="entry name" value="DNA REPAIR DEAD HELICASE RAD3/XP-D SUBFAMILY MEMBER"/>
    <property type="match status" value="1"/>
</dbReference>
<evidence type="ECO:0000256" key="5">
    <source>
        <dbReference type="ARBA" id="ARBA00022840"/>
    </source>
</evidence>
<keyword evidence="5" id="KW-0067">ATP-binding</keyword>
<dbReference type="Pfam" id="PF12705">
    <property type="entry name" value="PDDEXK_1"/>
    <property type="match status" value="1"/>
</dbReference>
<dbReference type="Pfam" id="PF06733">
    <property type="entry name" value="DEAD_2"/>
    <property type="match status" value="1"/>
</dbReference>
<dbReference type="InterPro" id="IPR027417">
    <property type="entry name" value="P-loop_NTPase"/>
</dbReference>
<evidence type="ECO:0000256" key="8">
    <source>
        <dbReference type="ARBA" id="ARBA00023125"/>
    </source>
</evidence>
<dbReference type="SMART" id="SM00491">
    <property type="entry name" value="HELICc2"/>
    <property type="match status" value="1"/>
</dbReference>
<evidence type="ECO:0000256" key="10">
    <source>
        <dbReference type="ARBA" id="ARBA00038058"/>
    </source>
</evidence>
<dbReference type="GO" id="GO:0006139">
    <property type="term" value="P:nucleobase-containing compound metabolic process"/>
    <property type="evidence" value="ECO:0007669"/>
    <property type="project" value="InterPro"/>
</dbReference>
<dbReference type="InterPro" id="IPR038726">
    <property type="entry name" value="PDDEXK_AddAB-type"/>
</dbReference>
<accession>A0AA41UNP0</accession>
<evidence type="ECO:0000256" key="7">
    <source>
        <dbReference type="ARBA" id="ARBA00023014"/>
    </source>
</evidence>
<dbReference type="PROSITE" id="PS51193">
    <property type="entry name" value="HELICASE_ATP_BIND_2"/>
    <property type="match status" value="1"/>
</dbReference>
<keyword evidence="13" id="KW-1185">Reference proteome</keyword>
<proteinExistence type="inferred from homology"/>
<dbReference type="InterPro" id="IPR014013">
    <property type="entry name" value="Helic_SF1/SF2_ATP-bd_DinG/Rad3"/>
</dbReference>
<protein>
    <submittedName>
        <fullName evidence="12">PD-(D/E)XK nuclease family protein</fullName>
    </submittedName>
</protein>
<evidence type="ECO:0000256" key="3">
    <source>
        <dbReference type="ARBA" id="ARBA00022801"/>
    </source>
</evidence>